<proteinExistence type="predicted"/>
<evidence type="ECO:0000313" key="2">
    <source>
        <dbReference type="Proteomes" id="UP001230156"/>
    </source>
</evidence>
<gene>
    <name evidence="1" type="ORF">Q8A70_03230</name>
</gene>
<evidence type="ECO:0000313" key="1">
    <source>
        <dbReference type="EMBL" id="MDQ7246657.1"/>
    </source>
</evidence>
<dbReference type="RefSeq" id="WP_379954047.1">
    <property type="nucleotide sequence ID" value="NZ_JAUYVI010000001.1"/>
</dbReference>
<name>A0ABU0YHH4_9PROT</name>
<comment type="caution">
    <text evidence="1">The sequence shown here is derived from an EMBL/GenBank/DDBJ whole genome shotgun (WGS) entry which is preliminary data.</text>
</comment>
<organism evidence="1 2">
    <name type="scientific">Dongia sedimenti</name>
    <dbReference type="NCBI Taxonomy" id="3064282"/>
    <lineage>
        <taxon>Bacteria</taxon>
        <taxon>Pseudomonadati</taxon>
        <taxon>Pseudomonadota</taxon>
        <taxon>Alphaproteobacteria</taxon>
        <taxon>Rhodospirillales</taxon>
        <taxon>Dongiaceae</taxon>
        <taxon>Dongia</taxon>
    </lineage>
</organism>
<dbReference type="EMBL" id="JAUYVI010000001">
    <property type="protein sequence ID" value="MDQ7246657.1"/>
    <property type="molecule type" value="Genomic_DNA"/>
</dbReference>
<dbReference type="Proteomes" id="UP001230156">
    <property type="component" value="Unassembled WGS sequence"/>
</dbReference>
<protein>
    <submittedName>
        <fullName evidence="1">Uncharacterized protein</fullName>
    </submittedName>
</protein>
<keyword evidence="2" id="KW-1185">Reference proteome</keyword>
<sequence>MTAMGPVGSAPVAAVPSDKKERLQSSIQFPYGDLDTAVEVVTAMHNSGYRDCATDQLAAALNQQVSSGNFRQKVAAARIFALIDTAPGRISITDLGYRVLDPNQRKKALADAFLSVELYKRLYDDFRGQILPPRPAALERRFETYGVSAKQTDKARHAFERSAKQAGFFPNGNMDRLVMPGGLDMPPTPQDAPAGLAVSARFAGGGPSFAGGAQPYGGGGGGSGGGDFPDLDPLIVALLRKLPKTATWPLPERAKWLRALAINLSFVYEADSDDDGEILVALHPGTPAA</sequence>
<reference evidence="2" key="1">
    <citation type="submission" date="2023-08" db="EMBL/GenBank/DDBJ databases">
        <title>Rhodospirillaceae gen. nov., a novel taxon isolated from the Yangtze River Yuezi River estuary sludge.</title>
        <authorList>
            <person name="Ruan L."/>
        </authorList>
    </citation>
    <scope>NUCLEOTIDE SEQUENCE [LARGE SCALE GENOMIC DNA]</scope>
    <source>
        <strain evidence="2">R-7</strain>
    </source>
</reference>
<accession>A0ABU0YHH4</accession>